<dbReference type="GO" id="GO:0006355">
    <property type="term" value="P:regulation of DNA-templated transcription"/>
    <property type="evidence" value="ECO:0007669"/>
    <property type="project" value="InterPro"/>
</dbReference>
<dbReference type="InterPro" id="IPR058245">
    <property type="entry name" value="NreC/VraR/RcsB-like_REC"/>
</dbReference>
<dbReference type="SUPFAM" id="SSF52172">
    <property type="entry name" value="CheY-like"/>
    <property type="match status" value="1"/>
</dbReference>
<dbReference type="Gene3D" id="3.40.50.2300">
    <property type="match status" value="1"/>
</dbReference>
<reference evidence="6 7" key="1">
    <citation type="submission" date="2018-03" db="EMBL/GenBank/DDBJ databases">
        <title>Genomic Encyclopedia of Archaeal and Bacterial Type Strains, Phase II (KMG-II): from individual species to whole genera.</title>
        <authorList>
            <person name="Goeker M."/>
        </authorList>
    </citation>
    <scope>NUCLEOTIDE SEQUENCE [LARGE SCALE GENOMIC DNA]</scope>
    <source>
        <strain evidence="6 7">DSM 100212</strain>
    </source>
</reference>
<dbReference type="PROSITE" id="PS50110">
    <property type="entry name" value="RESPONSE_REGULATORY"/>
    <property type="match status" value="1"/>
</dbReference>
<dbReference type="PANTHER" id="PTHR45566">
    <property type="entry name" value="HTH-TYPE TRANSCRIPTIONAL REGULATOR YHJB-RELATED"/>
    <property type="match status" value="1"/>
</dbReference>
<dbReference type="GO" id="GO:0003677">
    <property type="term" value="F:DNA binding"/>
    <property type="evidence" value="ECO:0007669"/>
    <property type="project" value="UniProtKB-KW"/>
</dbReference>
<dbReference type="InterPro" id="IPR001789">
    <property type="entry name" value="Sig_transdc_resp-reg_receiver"/>
</dbReference>
<dbReference type="GO" id="GO:0000160">
    <property type="term" value="P:phosphorelay signal transduction system"/>
    <property type="evidence" value="ECO:0007669"/>
    <property type="project" value="InterPro"/>
</dbReference>
<evidence type="ECO:0000259" key="5">
    <source>
        <dbReference type="PROSITE" id="PS50110"/>
    </source>
</evidence>
<evidence type="ECO:0000256" key="2">
    <source>
        <dbReference type="ARBA" id="ARBA00023125"/>
    </source>
</evidence>
<feature type="domain" description="Response regulatory" evidence="5">
    <location>
        <begin position="11"/>
        <end position="127"/>
    </location>
</feature>
<protein>
    <submittedName>
        <fullName evidence="6">DNA-binding NarL/FixJ family response regulator</fullName>
    </submittedName>
</protein>
<dbReference type="InterPro" id="IPR011006">
    <property type="entry name" value="CheY-like_superfamily"/>
</dbReference>
<dbReference type="EMBL" id="PVTQ01000012">
    <property type="protein sequence ID" value="PRY86438.1"/>
    <property type="molecule type" value="Genomic_DNA"/>
</dbReference>
<name>A0A2T0WI96_9RHOB</name>
<dbReference type="PRINTS" id="PR00038">
    <property type="entry name" value="HTHLUXR"/>
</dbReference>
<dbReference type="InterPro" id="IPR051015">
    <property type="entry name" value="EvgA-like"/>
</dbReference>
<dbReference type="OrthoDB" id="3679796at2"/>
<gene>
    <name evidence="6" type="ORF">CLV74_11277</name>
</gene>
<evidence type="ECO:0000256" key="3">
    <source>
        <dbReference type="PROSITE-ProRule" id="PRU00169"/>
    </source>
</evidence>
<dbReference type="Pfam" id="PF00196">
    <property type="entry name" value="GerE"/>
    <property type="match status" value="1"/>
</dbReference>
<keyword evidence="7" id="KW-1185">Reference proteome</keyword>
<keyword evidence="2 6" id="KW-0238">DNA-binding</keyword>
<dbReference type="SMART" id="SM00448">
    <property type="entry name" value="REC"/>
    <property type="match status" value="1"/>
</dbReference>
<dbReference type="PANTHER" id="PTHR45566:SF1">
    <property type="entry name" value="HTH-TYPE TRANSCRIPTIONAL REGULATOR YHJB-RELATED"/>
    <property type="match status" value="1"/>
</dbReference>
<dbReference type="PROSITE" id="PS00622">
    <property type="entry name" value="HTH_LUXR_1"/>
    <property type="match status" value="1"/>
</dbReference>
<dbReference type="Pfam" id="PF00072">
    <property type="entry name" value="Response_reg"/>
    <property type="match status" value="1"/>
</dbReference>
<feature type="domain" description="HTH luxR-type" evidence="4">
    <location>
        <begin position="145"/>
        <end position="210"/>
    </location>
</feature>
<proteinExistence type="predicted"/>
<dbReference type="InterPro" id="IPR016032">
    <property type="entry name" value="Sig_transdc_resp-reg_C-effctor"/>
</dbReference>
<dbReference type="InterPro" id="IPR000792">
    <property type="entry name" value="Tscrpt_reg_LuxR_C"/>
</dbReference>
<organism evidence="6 7">
    <name type="scientific">Donghicola tyrosinivorans</name>
    <dbReference type="NCBI Taxonomy" id="1652492"/>
    <lineage>
        <taxon>Bacteria</taxon>
        <taxon>Pseudomonadati</taxon>
        <taxon>Pseudomonadota</taxon>
        <taxon>Alphaproteobacteria</taxon>
        <taxon>Rhodobacterales</taxon>
        <taxon>Roseobacteraceae</taxon>
        <taxon>Donghicola</taxon>
    </lineage>
</organism>
<sequence length="212" mass="22903">MSAEQMNTKTRVLIADDHSMVLEVLSLFLSSQPDLEVLSAGDLDGALKVIADVGPVDVTLLDLNMPGMNGLEGLRRALDASEGKPVAIITGTPTRRVLDETLEMGGAGLIPKTMQARSLANAIRFIASGEVYTPLSLMHEETNTNNNANSPLSDREMTVLNYLGEGKQNKEIAFELELSEATIKMHVRSICTKLSANNRTHAVFIARNTGLL</sequence>
<feature type="modified residue" description="4-aspartylphosphate" evidence="3">
    <location>
        <position position="62"/>
    </location>
</feature>
<comment type="caution">
    <text evidence="6">The sequence shown here is derived from an EMBL/GenBank/DDBJ whole genome shotgun (WGS) entry which is preliminary data.</text>
</comment>
<accession>A0A2T0WI96</accession>
<evidence type="ECO:0000313" key="6">
    <source>
        <dbReference type="EMBL" id="PRY86438.1"/>
    </source>
</evidence>
<dbReference type="CDD" id="cd17535">
    <property type="entry name" value="REC_NarL-like"/>
    <property type="match status" value="1"/>
</dbReference>
<dbReference type="Proteomes" id="UP000238392">
    <property type="component" value="Unassembled WGS sequence"/>
</dbReference>
<dbReference type="CDD" id="cd06170">
    <property type="entry name" value="LuxR_C_like"/>
    <property type="match status" value="1"/>
</dbReference>
<evidence type="ECO:0000313" key="7">
    <source>
        <dbReference type="Proteomes" id="UP000238392"/>
    </source>
</evidence>
<keyword evidence="1 3" id="KW-0597">Phosphoprotein</keyword>
<dbReference type="AlphaFoldDB" id="A0A2T0WI96"/>
<dbReference type="PROSITE" id="PS50043">
    <property type="entry name" value="HTH_LUXR_2"/>
    <property type="match status" value="1"/>
</dbReference>
<dbReference type="SMART" id="SM00421">
    <property type="entry name" value="HTH_LUXR"/>
    <property type="match status" value="1"/>
</dbReference>
<dbReference type="SUPFAM" id="SSF46894">
    <property type="entry name" value="C-terminal effector domain of the bipartite response regulators"/>
    <property type="match status" value="1"/>
</dbReference>
<evidence type="ECO:0000259" key="4">
    <source>
        <dbReference type="PROSITE" id="PS50043"/>
    </source>
</evidence>
<evidence type="ECO:0000256" key="1">
    <source>
        <dbReference type="ARBA" id="ARBA00022553"/>
    </source>
</evidence>